<dbReference type="Gene3D" id="3.40.630.30">
    <property type="match status" value="1"/>
</dbReference>
<comment type="caution">
    <text evidence="1">The sequence shown here is derived from an EMBL/GenBank/DDBJ whole genome shotgun (WGS) entry which is preliminary data.</text>
</comment>
<organism evidence="1 2">
    <name type="scientific">Boletus reticuloceps</name>
    <dbReference type="NCBI Taxonomy" id="495285"/>
    <lineage>
        <taxon>Eukaryota</taxon>
        <taxon>Fungi</taxon>
        <taxon>Dikarya</taxon>
        <taxon>Basidiomycota</taxon>
        <taxon>Agaricomycotina</taxon>
        <taxon>Agaricomycetes</taxon>
        <taxon>Agaricomycetidae</taxon>
        <taxon>Boletales</taxon>
        <taxon>Boletineae</taxon>
        <taxon>Boletaceae</taxon>
        <taxon>Boletoideae</taxon>
        <taxon>Boletus</taxon>
    </lineage>
</organism>
<dbReference type="Proteomes" id="UP000683000">
    <property type="component" value="Unassembled WGS sequence"/>
</dbReference>
<evidence type="ECO:0000313" key="2">
    <source>
        <dbReference type="Proteomes" id="UP000683000"/>
    </source>
</evidence>
<name>A0A8I2YIQ1_9AGAM</name>
<evidence type="ECO:0000313" key="1">
    <source>
        <dbReference type="EMBL" id="KAG6372492.1"/>
    </source>
</evidence>
<dbReference type="OrthoDB" id="41238at2759"/>
<protein>
    <submittedName>
        <fullName evidence="1">Uncharacterized protein</fullName>
    </submittedName>
</protein>
<reference evidence="1" key="1">
    <citation type="submission" date="2021-03" db="EMBL/GenBank/DDBJ databases">
        <title>Evolutionary innovations through gain and loss of genes in the ectomycorrhizal Boletales.</title>
        <authorList>
            <person name="Wu G."/>
            <person name="Miyauchi S."/>
            <person name="Morin E."/>
            <person name="Yang Z.-L."/>
            <person name="Xu J."/>
            <person name="Martin F.M."/>
        </authorList>
    </citation>
    <scope>NUCLEOTIDE SEQUENCE</scope>
    <source>
        <strain evidence="1">BR01</strain>
    </source>
</reference>
<sequence>MSTPLAPYDVNFCFPVRELENDRVKLTPSIPAQHADLFFQGTSSHPELYQHLPFRPFSSSTPFIEQLVQGRIQPDPSCTLYAIIDKTRTRSRASDRTNALYVILTSCAPN</sequence>
<dbReference type="EMBL" id="JAGFBS010000027">
    <property type="protein sequence ID" value="KAG6372492.1"/>
    <property type="molecule type" value="Genomic_DNA"/>
</dbReference>
<gene>
    <name evidence="1" type="ORF">JVT61DRAFT_7596</name>
</gene>
<accession>A0A8I2YIQ1</accession>
<keyword evidence="2" id="KW-1185">Reference proteome</keyword>
<dbReference type="AlphaFoldDB" id="A0A8I2YIQ1"/>
<proteinExistence type="predicted"/>